<keyword evidence="3" id="KW-1003">Cell membrane</keyword>
<dbReference type="Gene3D" id="3.40.50.300">
    <property type="entry name" value="P-loop containing nucleotide triphosphate hydrolases"/>
    <property type="match status" value="1"/>
</dbReference>
<evidence type="ECO:0000256" key="3">
    <source>
        <dbReference type="ARBA" id="ARBA00022475"/>
    </source>
</evidence>
<evidence type="ECO:0000313" key="12">
    <source>
        <dbReference type="Proteomes" id="UP001500839"/>
    </source>
</evidence>
<name>A0ABP9CAP0_9ACTN</name>
<dbReference type="InterPro" id="IPR017871">
    <property type="entry name" value="ABC_transporter-like_CS"/>
</dbReference>
<keyword evidence="7" id="KW-0472">Membrane</keyword>
<dbReference type="InterPro" id="IPR003593">
    <property type="entry name" value="AAA+_ATPase"/>
</dbReference>
<evidence type="ECO:0000256" key="9">
    <source>
        <dbReference type="ARBA" id="ARBA00049985"/>
    </source>
</evidence>
<dbReference type="PANTHER" id="PTHR42711:SF19">
    <property type="entry name" value="DOXORUBICIN RESISTANCE ATP-BINDING PROTEIN DRRA"/>
    <property type="match status" value="1"/>
</dbReference>
<dbReference type="InterPro" id="IPR050763">
    <property type="entry name" value="ABC_transporter_ATP-binding"/>
</dbReference>
<dbReference type="GO" id="GO:0005524">
    <property type="term" value="F:ATP binding"/>
    <property type="evidence" value="ECO:0007669"/>
    <property type="project" value="UniProtKB-KW"/>
</dbReference>
<comment type="caution">
    <text evidence="11">The sequence shown here is derived from an EMBL/GenBank/DDBJ whole genome shotgun (WGS) entry which is preliminary data.</text>
</comment>
<organism evidence="11 12">
    <name type="scientific">Tomitella cavernea</name>
    <dbReference type="NCBI Taxonomy" id="1387982"/>
    <lineage>
        <taxon>Bacteria</taxon>
        <taxon>Bacillati</taxon>
        <taxon>Actinomycetota</taxon>
        <taxon>Actinomycetes</taxon>
        <taxon>Mycobacteriales</taxon>
        <taxon>Tomitella</taxon>
    </lineage>
</organism>
<evidence type="ECO:0000256" key="6">
    <source>
        <dbReference type="ARBA" id="ARBA00022967"/>
    </source>
</evidence>
<dbReference type="NCBIfam" id="TIGR01188">
    <property type="entry name" value="drrA"/>
    <property type="match status" value="1"/>
</dbReference>
<evidence type="ECO:0000256" key="2">
    <source>
        <dbReference type="ARBA" id="ARBA00022448"/>
    </source>
</evidence>
<gene>
    <name evidence="11" type="ORF">GCM10023353_08050</name>
</gene>
<reference evidence="12" key="1">
    <citation type="journal article" date="2019" name="Int. J. Syst. Evol. Microbiol.">
        <title>The Global Catalogue of Microorganisms (GCM) 10K type strain sequencing project: providing services to taxonomists for standard genome sequencing and annotation.</title>
        <authorList>
            <consortium name="The Broad Institute Genomics Platform"/>
            <consortium name="The Broad Institute Genome Sequencing Center for Infectious Disease"/>
            <person name="Wu L."/>
            <person name="Ma J."/>
        </authorList>
    </citation>
    <scope>NUCLEOTIDE SEQUENCE [LARGE SCALE GENOMIC DNA]</scope>
    <source>
        <strain evidence="12">JCM 18542</strain>
    </source>
</reference>
<dbReference type="EMBL" id="BAABKQ010000001">
    <property type="protein sequence ID" value="GAA4807086.1"/>
    <property type="molecule type" value="Genomic_DNA"/>
</dbReference>
<evidence type="ECO:0000313" key="11">
    <source>
        <dbReference type="EMBL" id="GAA4807086.1"/>
    </source>
</evidence>
<dbReference type="PROSITE" id="PS00211">
    <property type="entry name" value="ABC_TRANSPORTER_1"/>
    <property type="match status" value="1"/>
</dbReference>
<dbReference type="Proteomes" id="UP001500839">
    <property type="component" value="Unassembled WGS sequence"/>
</dbReference>
<dbReference type="SMART" id="SM00382">
    <property type="entry name" value="AAA"/>
    <property type="match status" value="1"/>
</dbReference>
<evidence type="ECO:0000256" key="1">
    <source>
        <dbReference type="ARBA" id="ARBA00004413"/>
    </source>
</evidence>
<dbReference type="SUPFAM" id="SSF52540">
    <property type="entry name" value="P-loop containing nucleoside triphosphate hydrolases"/>
    <property type="match status" value="1"/>
</dbReference>
<keyword evidence="5 11" id="KW-0067">ATP-binding</keyword>
<evidence type="ECO:0000256" key="8">
    <source>
        <dbReference type="ARBA" id="ARBA00023251"/>
    </source>
</evidence>
<keyword evidence="4" id="KW-0547">Nucleotide-binding</keyword>
<accession>A0ABP9CAP0</accession>
<evidence type="ECO:0000256" key="4">
    <source>
        <dbReference type="ARBA" id="ARBA00022741"/>
    </source>
</evidence>
<keyword evidence="12" id="KW-1185">Reference proteome</keyword>
<protein>
    <submittedName>
        <fullName evidence="11">Daunorubicin resistance protein DrrA family ABC transporter ATP-binding protein</fullName>
    </submittedName>
</protein>
<dbReference type="PANTHER" id="PTHR42711">
    <property type="entry name" value="ABC TRANSPORTER ATP-BINDING PROTEIN"/>
    <property type="match status" value="1"/>
</dbReference>
<keyword evidence="8" id="KW-0046">Antibiotic resistance</keyword>
<dbReference type="InterPro" id="IPR003439">
    <property type="entry name" value="ABC_transporter-like_ATP-bd"/>
</dbReference>
<evidence type="ECO:0000259" key="10">
    <source>
        <dbReference type="PROSITE" id="PS50893"/>
    </source>
</evidence>
<dbReference type="InterPro" id="IPR005894">
    <property type="entry name" value="DrrA"/>
</dbReference>
<dbReference type="InterPro" id="IPR027417">
    <property type="entry name" value="P-loop_NTPase"/>
</dbReference>
<comment type="subcellular location">
    <subcellularLocation>
        <location evidence="1">Cell membrane</location>
        <topology evidence="1">Peripheral membrane protein</topology>
        <orientation evidence="1">Cytoplasmic side</orientation>
    </subcellularLocation>
</comment>
<dbReference type="Pfam" id="PF00005">
    <property type="entry name" value="ABC_tran"/>
    <property type="match status" value="1"/>
</dbReference>
<evidence type="ECO:0000256" key="7">
    <source>
        <dbReference type="ARBA" id="ARBA00023136"/>
    </source>
</evidence>
<feature type="domain" description="ABC transporter" evidence="10">
    <location>
        <begin position="6"/>
        <end position="245"/>
    </location>
</feature>
<keyword evidence="6" id="KW-1278">Translocase</keyword>
<sequence>MTGPAVEIRGLEKRFGPGPGRRRAGVVRALDGVDLEIARGTIAAVLGPNGAGKTTVVRILSTLLRPDEGTVLLDGVDVVSSPDRVRRRIGLSGQYAAVDGNLTGFENLRMIGRLYGLPRRVATARARELLGRFHLEDAADRRSSGYSGGMRRRLDLAGALVAFPAVIVLDEPTTGLDPRGRREMWEVVEGLVSDGTTVLLTTQYLEEADRLADAITVIDRGAVIARGTADELKARVGGDVVSIRVREPDDVPDAVRALGAVCDGDPQVGGRTVSARAQNGSRSLAAAVSRLAVDGVRVEDASLTETSLDEFFLAVTGRGVGTDGDATTGVAR</sequence>
<keyword evidence="2" id="KW-0813">Transport</keyword>
<evidence type="ECO:0000256" key="5">
    <source>
        <dbReference type="ARBA" id="ARBA00022840"/>
    </source>
</evidence>
<proteinExistence type="inferred from homology"/>
<comment type="similarity">
    <text evidence="9">Belongs to the ABC transporter superfamily. Drug exporter-1 (DrugE1) (TC 3.A.1.105) family.</text>
</comment>
<dbReference type="PROSITE" id="PS50893">
    <property type="entry name" value="ABC_TRANSPORTER_2"/>
    <property type="match status" value="1"/>
</dbReference>
<dbReference type="RefSeq" id="WP_200170987.1">
    <property type="nucleotide sequence ID" value="NZ_BAABKQ010000001.1"/>
</dbReference>